<evidence type="ECO:0000256" key="13">
    <source>
        <dbReference type="SAM" id="Coils"/>
    </source>
</evidence>
<feature type="coiled-coil region" evidence="13">
    <location>
        <begin position="183"/>
        <end position="210"/>
    </location>
</feature>
<dbReference type="InterPro" id="IPR036081">
    <property type="entry name" value="Translin_sf"/>
</dbReference>
<dbReference type="CDD" id="cd14819">
    <property type="entry name" value="Translin"/>
    <property type="match status" value="1"/>
</dbReference>
<evidence type="ECO:0000256" key="5">
    <source>
        <dbReference type="ARBA" id="ARBA00022196"/>
    </source>
</evidence>
<keyword evidence="7" id="KW-0694">RNA-binding</keyword>
<comment type="subcellular location">
    <subcellularLocation>
        <location evidence="2">Cytoplasm</location>
    </subcellularLocation>
    <subcellularLocation>
        <location evidence="1">Nucleus</location>
    </subcellularLocation>
</comment>
<dbReference type="InterPro" id="IPR016069">
    <property type="entry name" value="Translin_C"/>
</dbReference>
<dbReference type="PANTHER" id="PTHR10741">
    <property type="entry name" value="TRANSLIN AND TRANSLIN ASSOCIATED PROTEIN X"/>
    <property type="match status" value="1"/>
</dbReference>
<dbReference type="Pfam" id="PF01997">
    <property type="entry name" value="Translin"/>
    <property type="match status" value="1"/>
</dbReference>
<comment type="caution">
    <text evidence="14">The sequence shown here is derived from an EMBL/GenBank/DDBJ whole genome shotgun (WGS) entry which is preliminary data.</text>
</comment>
<dbReference type="GO" id="GO:0005737">
    <property type="term" value="C:cytoplasm"/>
    <property type="evidence" value="ECO:0007669"/>
    <property type="project" value="UniProtKB-SubCell"/>
</dbReference>
<dbReference type="SUPFAM" id="SSF74784">
    <property type="entry name" value="Translin"/>
    <property type="match status" value="1"/>
</dbReference>
<proteinExistence type="inferred from homology"/>
<accession>A0A482WUX9</accession>
<sequence>MTDTQPSKTVFDGTGLLKKRNIVSEIRQAIKEMKPCLRRMSVFLVSIFNEDGMKMIPERCQNARLQLVKIRECYSRLTTIVPENEYHRFRNLWRYQTVRAAHLVLLIVFLETGTLCSRKEFAKTIGVHDDQMERFPINNEEYLNGLINMVSDLVRYAVTCVTYRDYETPVQVANFVIKVSKSLNLLRQKKEGLRKRIRSLKFDVKNLEELLYDLSLRNHLKPKHLGAEMMKNQD</sequence>
<evidence type="ECO:0000256" key="2">
    <source>
        <dbReference type="ARBA" id="ARBA00004496"/>
    </source>
</evidence>
<evidence type="ECO:0000256" key="11">
    <source>
        <dbReference type="ARBA" id="ARBA00025410"/>
    </source>
</evidence>
<organism evidence="14 15">
    <name type="scientific">Laodelphax striatellus</name>
    <name type="common">Small brown planthopper</name>
    <name type="synonym">Delphax striatella</name>
    <dbReference type="NCBI Taxonomy" id="195883"/>
    <lineage>
        <taxon>Eukaryota</taxon>
        <taxon>Metazoa</taxon>
        <taxon>Ecdysozoa</taxon>
        <taxon>Arthropoda</taxon>
        <taxon>Hexapoda</taxon>
        <taxon>Insecta</taxon>
        <taxon>Pterygota</taxon>
        <taxon>Neoptera</taxon>
        <taxon>Paraneoptera</taxon>
        <taxon>Hemiptera</taxon>
        <taxon>Auchenorrhyncha</taxon>
        <taxon>Fulgoroidea</taxon>
        <taxon>Delphacidae</taxon>
        <taxon>Criomorphinae</taxon>
        <taxon>Laodelphax</taxon>
    </lineage>
</organism>
<dbReference type="Proteomes" id="UP000291343">
    <property type="component" value="Unassembled WGS sequence"/>
</dbReference>
<keyword evidence="9" id="KW-0539">Nucleus</keyword>
<dbReference type="EMBL" id="QKKF02024710">
    <property type="protein sequence ID" value="RZF37278.1"/>
    <property type="molecule type" value="Genomic_DNA"/>
</dbReference>
<evidence type="ECO:0000256" key="10">
    <source>
        <dbReference type="ARBA" id="ARBA00025374"/>
    </source>
</evidence>
<evidence type="ECO:0000256" key="3">
    <source>
        <dbReference type="ARBA" id="ARBA00005902"/>
    </source>
</evidence>
<dbReference type="STRING" id="195883.A0A482WUX9"/>
<dbReference type="GO" id="GO:0003723">
    <property type="term" value="F:RNA binding"/>
    <property type="evidence" value="ECO:0007669"/>
    <property type="project" value="UniProtKB-KW"/>
</dbReference>
<dbReference type="InterPro" id="IPR016068">
    <property type="entry name" value="Translin_N"/>
</dbReference>
<keyword evidence="6" id="KW-0963">Cytoplasm</keyword>
<reference evidence="14 15" key="1">
    <citation type="journal article" date="2017" name="Gigascience">
        <title>Genome sequence of the small brown planthopper, Laodelphax striatellus.</title>
        <authorList>
            <person name="Zhu J."/>
            <person name="Jiang F."/>
            <person name="Wang X."/>
            <person name="Yang P."/>
            <person name="Bao Y."/>
            <person name="Zhao W."/>
            <person name="Wang W."/>
            <person name="Lu H."/>
            <person name="Wang Q."/>
            <person name="Cui N."/>
            <person name="Li J."/>
            <person name="Chen X."/>
            <person name="Luo L."/>
            <person name="Yu J."/>
            <person name="Kang L."/>
            <person name="Cui F."/>
        </authorList>
    </citation>
    <scope>NUCLEOTIDE SEQUENCE [LARGE SCALE GENOMIC DNA]</scope>
    <source>
        <strain evidence="14">Lst14</strain>
    </source>
</reference>
<comment type="subunit">
    <text evidence="4">Ring-shaped heterooctamer of six TSN and two TSNAX subunits, DNA/RNA binding occurs inside the ring.</text>
</comment>
<dbReference type="FunCoup" id="A0A482WUX9">
    <property type="interactions" value="2818"/>
</dbReference>
<evidence type="ECO:0000313" key="14">
    <source>
        <dbReference type="EMBL" id="RZF37278.1"/>
    </source>
</evidence>
<keyword evidence="15" id="KW-1185">Reference proteome</keyword>
<dbReference type="Gene3D" id="1.20.58.200">
    <property type="entry name" value="Translin, domain 2"/>
    <property type="match status" value="1"/>
</dbReference>
<evidence type="ECO:0000256" key="1">
    <source>
        <dbReference type="ARBA" id="ARBA00004123"/>
    </source>
</evidence>
<dbReference type="AlphaFoldDB" id="A0A482WUX9"/>
<comment type="function">
    <text evidence="10">DNA-binding protein that specifically recognizes consensus sequences at the breakpoint junctions in chromosomal translocations, mostly involving immunoglobulin (Ig)/T-cell receptor gene segments. Seems to recognize single-stranded DNA ends generated by staggered breaks occurring at recombination hot spots.</text>
</comment>
<evidence type="ECO:0000256" key="12">
    <source>
        <dbReference type="ARBA" id="ARBA00030513"/>
    </source>
</evidence>
<name>A0A482WUX9_LAOST</name>
<evidence type="ECO:0000313" key="15">
    <source>
        <dbReference type="Proteomes" id="UP000291343"/>
    </source>
</evidence>
<keyword evidence="8" id="KW-0238">DNA-binding</keyword>
<evidence type="ECO:0000256" key="6">
    <source>
        <dbReference type="ARBA" id="ARBA00022490"/>
    </source>
</evidence>
<dbReference type="GO" id="GO:0005634">
    <property type="term" value="C:nucleus"/>
    <property type="evidence" value="ECO:0007669"/>
    <property type="project" value="UniProtKB-SubCell"/>
</dbReference>
<dbReference type="InterPro" id="IPR002848">
    <property type="entry name" value="Translin_fam"/>
</dbReference>
<protein>
    <recommendedName>
        <fullName evidence="5">Translin</fullName>
    </recommendedName>
    <alternativeName>
        <fullName evidence="12">Component 3 of promoter of RISC</fullName>
    </alternativeName>
</protein>
<evidence type="ECO:0000256" key="9">
    <source>
        <dbReference type="ARBA" id="ARBA00023242"/>
    </source>
</evidence>
<dbReference type="InterPro" id="IPR033956">
    <property type="entry name" value="Translin"/>
</dbReference>
<dbReference type="InParanoid" id="A0A482WUX9"/>
<comment type="function">
    <text evidence="11">Exhibits both single-stranded and double-stranded endoribonuclease activity. May act as an activator of RNA-induced silencing complex (RISC) by facilitating endonucleolytic cleavage of the siRNA passenger strand.</text>
</comment>
<dbReference type="SMR" id="A0A482WUX9"/>
<dbReference type="GO" id="GO:0003697">
    <property type="term" value="F:single-stranded DNA binding"/>
    <property type="evidence" value="ECO:0007669"/>
    <property type="project" value="InterPro"/>
</dbReference>
<evidence type="ECO:0000256" key="8">
    <source>
        <dbReference type="ARBA" id="ARBA00023125"/>
    </source>
</evidence>
<dbReference type="GO" id="GO:0043565">
    <property type="term" value="F:sequence-specific DNA binding"/>
    <property type="evidence" value="ECO:0007669"/>
    <property type="project" value="InterPro"/>
</dbReference>
<comment type="similarity">
    <text evidence="3">Belongs to the translin family.</text>
</comment>
<keyword evidence="13" id="KW-0175">Coiled coil</keyword>
<dbReference type="GO" id="GO:0016070">
    <property type="term" value="P:RNA metabolic process"/>
    <property type="evidence" value="ECO:0007669"/>
    <property type="project" value="InterPro"/>
</dbReference>
<evidence type="ECO:0000256" key="4">
    <source>
        <dbReference type="ARBA" id="ARBA00011685"/>
    </source>
</evidence>
<gene>
    <name evidence="14" type="ORF">LSTR_LSTR005610</name>
</gene>
<dbReference type="Gene3D" id="1.20.58.190">
    <property type="entry name" value="Translin, domain 1"/>
    <property type="match status" value="1"/>
</dbReference>
<dbReference type="OrthoDB" id="829at2759"/>
<evidence type="ECO:0000256" key="7">
    <source>
        <dbReference type="ARBA" id="ARBA00022884"/>
    </source>
</evidence>